<evidence type="ECO:0000313" key="2">
    <source>
        <dbReference type="EMBL" id="BCF95075.1"/>
    </source>
</evidence>
<dbReference type="SUPFAM" id="SSF51658">
    <property type="entry name" value="Xylose isomerase-like"/>
    <property type="match status" value="1"/>
</dbReference>
<dbReference type="KEGG" id="plad:PPGU16_81420"/>
<keyword evidence="3" id="KW-1185">Reference proteome</keyword>
<dbReference type="AlphaFoldDB" id="A0A7I8C361"/>
<keyword evidence="2" id="KW-0378">Hydrolase</keyword>
<feature type="domain" description="Xylose isomerase-like TIM barrel" evidence="1">
    <location>
        <begin position="23"/>
        <end position="224"/>
    </location>
</feature>
<protein>
    <submittedName>
        <fullName evidence="2">AP endonuclease</fullName>
    </submittedName>
</protein>
<dbReference type="EMBL" id="AP023177">
    <property type="protein sequence ID" value="BCF95075.1"/>
    <property type="molecule type" value="Genomic_DNA"/>
</dbReference>
<dbReference type="Pfam" id="PF01261">
    <property type="entry name" value="AP_endonuc_2"/>
    <property type="match status" value="1"/>
</dbReference>
<name>A0A7I8C361_9BURK</name>
<keyword evidence="2" id="KW-0540">Nuclease</keyword>
<dbReference type="InterPro" id="IPR050312">
    <property type="entry name" value="IolE/XylAMocC-like"/>
</dbReference>
<organism evidence="2 3">
    <name type="scientific">Paraburkholderia largidicola</name>
    <dbReference type="NCBI Taxonomy" id="3014751"/>
    <lineage>
        <taxon>Bacteria</taxon>
        <taxon>Pseudomonadati</taxon>
        <taxon>Pseudomonadota</taxon>
        <taxon>Betaproteobacteria</taxon>
        <taxon>Burkholderiales</taxon>
        <taxon>Burkholderiaceae</taxon>
        <taxon>Paraburkholderia</taxon>
    </lineage>
</organism>
<keyword evidence="2" id="KW-0255">Endonuclease</keyword>
<proteinExistence type="predicted"/>
<accession>A0A7I8C361</accession>
<dbReference type="Gene3D" id="3.20.20.150">
    <property type="entry name" value="Divalent-metal-dependent TIM barrel enzymes"/>
    <property type="match status" value="1"/>
</dbReference>
<dbReference type="PANTHER" id="PTHR12110">
    <property type="entry name" value="HYDROXYPYRUVATE ISOMERASE"/>
    <property type="match status" value="1"/>
</dbReference>
<dbReference type="PANTHER" id="PTHR12110:SF48">
    <property type="entry name" value="BLL3656 PROTEIN"/>
    <property type="match status" value="1"/>
</dbReference>
<dbReference type="GO" id="GO:0004519">
    <property type="term" value="F:endonuclease activity"/>
    <property type="evidence" value="ECO:0007669"/>
    <property type="project" value="UniProtKB-KW"/>
</dbReference>
<evidence type="ECO:0000313" key="3">
    <source>
        <dbReference type="Proteomes" id="UP000510888"/>
    </source>
</evidence>
<keyword evidence="2" id="KW-0614">Plasmid</keyword>
<sequence>MIMQKLSLHHLTLRDASPLQLADAAHASGFNYYGLRAVDVVHDAALIRELEARTHATGVKLLDIEPGWLQADTNIGDLLPALEVGHRLGAKHVLTVGLDDDRARLTDNFCVLCEAAAHFDMTVGLEPITYCAIGTPSDALATVYGSGQPNARLLIDALQFFRSGAHTEDIARINPELIEYIQLCDARLASPASVEGRRTEARTARLLPGDGELPLQAMLAQLRTDMTLAIETPTLALRGLPFGEQARIVMERTRRFLGH</sequence>
<dbReference type="Proteomes" id="UP000510888">
    <property type="component" value="Plasmid PPGU16_p2"/>
</dbReference>
<reference evidence="2 3" key="1">
    <citation type="journal article" date="2020" name="Genes (Basel)">
        <title>Genomic Comparison of Insect Gut Symbionts from Divergent Burkholderia Subclades.</title>
        <authorList>
            <person name="Takeshita K."/>
            <person name="Kikuchi Y."/>
        </authorList>
    </citation>
    <scope>NUCLEOTIDE SEQUENCE [LARGE SCALE GENOMIC DNA]</scope>
    <source>
        <strain evidence="2 3">PGU16</strain>
        <plasmid evidence="2 3">PPGU16_p2</plasmid>
    </source>
</reference>
<dbReference type="InterPro" id="IPR013022">
    <property type="entry name" value="Xyl_isomerase-like_TIM-brl"/>
</dbReference>
<dbReference type="InterPro" id="IPR036237">
    <property type="entry name" value="Xyl_isomerase-like_sf"/>
</dbReference>
<geneLocation type="plasmid" evidence="2 3">
    <name>PPGU16_p2</name>
</geneLocation>
<gene>
    <name evidence="2" type="ORF">PPGU16_81420</name>
</gene>
<evidence type="ECO:0000259" key="1">
    <source>
        <dbReference type="Pfam" id="PF01261"/>
    </source>
</evidence>